<keyword evidence="6 9" id="KW-0472">Membrane</keyword>
<feature type="non-terminal residue" evidence="11">
    <location>
        <position position="497"/>
    </location>
</feature>
<dbReference type="RefSeq" id="XP_025357513.1">
    <property type="nucleotide sequence ID" value="XM_025495780.1"/>
</dbReference>
<dbReference type="InterPro" id="IPR003280">
    <property type="entry name" value="2pore_dom_K_chnl"/>
</dbReference>
<keyword evidence="3 9" id="KW-0812">Transmembrane</keyword>
<evidence type="ECO:0000256" key="3">
    <source>
        <dbReference type="ARBA" id="ARBA00022692"/>
    </source>
</evidence>
<keyword evidence="4 9" id="KW-1133">Transmembrane helix</keyword>
<dbReference type="STRING" id="1280837.A0A316VM87"/>
<dbReference type="GO" id="GO:0030322">
    <property type="term" value="P:stabilization of membrane potential"/>
    <property type="evidence" value="ECO:0007669"/>
    <property type="project" value="TreeGrafter"/>
</dbReference>
<reference evidence="11 12" key="1">
    <citation type="journal article" date="2018" name="Mol. Biol. Evol.">
        <title>Broad Genomic Sampling Reveals a Smut Pathogenic Ancestry of the Fungal Clade Ustilaginomycotina.</title>
        <authorList>
            <person name="Kijpornyongpan T."/>
            <person name="Mondo S.J."/>
            <person name="Barry K."/>
            <person name="Sandor L."/>
            <person name="Lee J."/>
            <person name="Lipzen A."/>
            <person name="Pangilinan J."/>
            <person name="LaButti K."/>
            <person name="Hainaut M."/>
            <person name="Henrissat B."/>
            <person name="Grigoriev I.V."/>
            <person name="Spatafora J.W."/>
            <person name="Aime M.C."/>
        </authorList>
    </citation>
    <scope>NUCLEOTIDE SEQUENCE [LARGE SCALE GENOMIC DNA]</scope>
    <source>
        <strain evidence="11 12">MCA 3882</strain>
    </source>
</reference>
<evidence type="ECO:0000313" key="12">
    <source>
        <dbReference type="Proteomes" id="UP000245771"/>
    </source>
</evidence>
<dbReference type="OrthoDB" id="297496at2759"/>
<evidence type="ECO:0000256" key="5">
    <source>
        <dbReference type="ARBA" id="ARBA00023065"/>
    </source>
</evidence>
<feature type="region of interest" description="Disordered" evidence="8">
    <location>
        <begin position="258"/>
        <end position="323"/>
    </location>
</feature>
<keyword evidence="12" id="KW-1185">Reference proteome</keyword>
<dbReference type="GeneID" id="37017561"/>
<keyword evidence="2" id="KW-0813">Transport</keyword>
<organism evidence="11 12">
    <name type="scientific">Meira miltonrushii</name>
    <dbReference type="NCBI Taxonomy" id="1280837"/>
    <lineage>
        <taxon>Eukaryota</taxon>
        <taxon>Fungi</taxon>
        <taxon>Dikarya</taxon>
        <taxon>Basidiomycota</taxon>
        <taxon>Ustilaginomycotina</taxon>
        <taxon>Exobasidiomycetes</taxon>
        <taxon>Exobasidiales</taxon>
        <taxon>Brachybasidiaceae</taxon>
        <taxon>Meira</taxon>
    </lineage>
</organism>
<dbReference type="PANTHER" id="PTHR11003:SF291">
    <property type="entry name" value="IP11374P"/>
    <property type="match status" value="1"/>
</dbReference>
<gene>
    <name evidence="11" type="ORF">FA14DRAFT_106531</name>
</gene>
<evidence type="ECO:0000256" key="4">
    <source>
        <dbReference type="ARBA" id="ARBA00022989"/>
    </source>
</evidence>
<feature type="transmembrane region" description="Helical" evidence="9">
    <location>
        <begin position="52"/>
        <end position="74"/>
    </location>
</feature>
<feature type="compositionally biased region" description="Acidic residues" evidence="8">
    <location>
        <begin position="297"/>
        <end position="306"/>
    </location>
</feature>
<evidence type="ECO:0000256" key="2">
    <source>
        <dbReference type="ARBA" id="ARBA00022448"/>
    </source>
</evidence>
<feature type="compositionally biased region" description="Polar residues" evidence="8">
    <location>
        <begin position="308"/>
        <end position="323"/>
    </location>
</feature>
<dbReference type="GO" id="GO:0005886">
    <property type="term" value="C:plasma membrane"/>
    <property type="evidence" value="ECO:0007669"/>
    <property type="project" value="TreeGrafter"/>
</dbReference>
<evidence type="ECO:0000259" key="10">
    <source>
        <dbReference type="Pfam" id="PF07885"/>
    </source>
</evidence>
<dbReference type="PANTHER" id="PTHR11003">
    <property type="entry name" value="POTASSIUM CHANNEL, SUBFAMILY K"/>
    <property type="match status" value="1"/>
</dbReference>
<dbReference type="GO" id="GO:0022841">
    <property type="term" value="F:potassium ion leak channel activity"/>
    <property type="evidence" value="ECO:0007669"/>
    <property type="project" value="TreeGrafter"/>
</dbReference>
<feature type="transmembrane region" description="Helical" evidence="9">
    <location>
        <begin position="432"/>
        <end position="452"/>
    </location>
</feature>
<dbReference type="Proteomes" id="UP000245771">
    <property type="component" value="Unassembled WGS sequence"/>
</dbReference>
<protein>
    <submittedName>
        <fullName evidence="11">Voltage-gated potassium channel</fullName>
    </submittedName>
</protein>
<feature type="transmembrane region" description="Helical" evidence="9">
    <location>
        <begin position="86"/>
        <end position="111"/>
    </location>
</feature>
<dbReference type="AlphaFoldDB" id="A0A316VM87"/>
<keyword evidence="5" id="KW-0406">Ion transport</keyword>
<evidence type="ECO:0000256" key="1">
    <source>
        <dbReference type="ARBA" id="ARBA00004141"/>
    </source>
</evidence>
<dbReference type="SUPFAM" id="SSF81324">
    <property type="entry name" value="Voltage-gated potassium channels"/>
    <property type="match status" value="2"/>
</dbReference>
<feature type="transmembrane region" description="Helical" evidence="9">
    <location>
        <begin position="374"/>
        <end position="396"/>
    </location>
</feature>
<dbReference type="InParanoid" id="A0A316VM87"/>
<feature type="transmembrane region" description="Helical" evidence="9">
    <location>
        <begin position="165"/>
        <end position="187"/>
    </location>
</feature>
<comment type="subcellular location">
    <subcellularLocation>
        <location evidence="1">Membrane</location>
        <topology evidence="1">Multi-pass membrane protein</topology>
    </subcellularLocation>
</comment>
<dbReference type="GO" id="GO:0015271">
    <property type="term" value="F:outward rectifier potassium channel activity"/>
    <property type="evidence" value="ECO:0007669"/>
    <property type="project" value="TreeGrafter"/>
</dbReference>
<evidence type="ECO:0000256" key="7">
    <source>
        <dbReference type="ARBA" id="ARBA00023303"/>
    </source>
</evidence>
<keyword evidence="7 11" id="KW-0407">Ion channel</keyword>
<evidence type="ECO:0000313" key="11">
    <source>
        <dbReference type="EMBL" id="PWN37211.1"/>
    </source>
</evidence>
<dbReference type="InterPro" id="IPR013099">
    <property type="entry name" value="K_chnl_dom"/>
</dbReference>
<name>A0A316VM87_9BASI</name>
<feature type="non-terminal residue" evidence="11">
    <location>
        <position position="1"/>
    </location>
</feature>
<accession>A0A316VM87</accession>
<evidence type="ECO:0000256" key="6">
    <source>
        <dbReference type="ARBA" id="ARBA00023136"/>
    </source>
</evidence>
<evidence type="ECO:0000256" key="8">
    <source>
        <dbReference type="SAM" id="MobiDB-lite"/>
    </source>
</evidence>
<sequence>PSQALRNKYRRTPVFSGTIAPFAIMLEIPGFTSKWYVHITPSGQPDVYRANPVLLDVGLAFSLTSAVIANLAILARFSERMRPRKATAIAVAGFFIHDVINLVALIIFGVIHAVDDGFTYSEAYWMTTASTVASICCTISLVVDYLRTEDFKDAGSGLTKKQSQLVIVIVAFLAYISLSALVFALVMQLPFLDAMYFSVESIATIGLGDIVPKNTASRILLFFIAPGGIILLGVMVAIARQTILEEFEDAYKRRRHQYKQKLSERQKERKQHRQDRANVRSNLSRQMKKAKEGEGKEDNDDDDATDESIQQDPTESSASNGDLSLYPTTSMANSISATTTLHQYEEDLITQRKEIEDRFEIHRKKLAKAQRNEFWLKLSISASLFACFWLVGAAIFSAIEPWSYFDGFYFVFVVFTSIGYGDFHPTTSSGRAFFIVWALFGVGTLTVLFSVVTDAWSNVIQQRKYRLGRKAHKHGKIRKKMNGAFERILPAGMREKR</sequence>
<evidence type="ECO:0000256" key="9">
    <source>
        <dbReference type="SAM" id="Phobius"/>
    </source>
</evidence>
<feature type="transmembrane region" description="Helical" evidence="9">
    <location>
        <begin position="219"/>
        <end position="239"/>
    </location>
</feature>
<feature type="domain" description="Potassium channel" evidence="10">
    <location>
        <begin position="385"/>
        <end position="455"/>
    </location>
</feature>
<feature type="transmembrane region" description="Helical" evidence="9">
    <location>
        <begin position="12"/>
        <end position="32"/>
    </location>
</feature>
<dbReference type="EMBL" id="KZ819602">
    <property type="protein sequence ID" value="PWN37211.1"/>
    <property type="molecule type" value="Genomic_DNA"/>
</dbReference>
<feature type="transmembrane region" description="Helical" evidence="9">
    <location>
        <begin position="123"/>
        <end position="145"/>
    </location>
</feature>
<dbReference type="Pfam" id="PF07885">
    <property type="entry name" value="Ion_trans_2"/>
    <property type="match status" value="2"/>
</dbReference>
<proteinExistence type="predicted"/>
<dbReference type="Gene3D" id="1.10.287.70">
    <property type="match status" value="2"/>
</dbReference>
<feature type="domain" description="Potassium channel" evidence="10">
    <location>
        <begin position="172"/>
        <end position="243"/>
    </location>
</feature>